<comment type="caution">
    <text evidence="1">The sequence shown here is derived from an EMBL/GenBank/DDBJ whole genome shotgun (WGS) entry which is preliminary data.</text>
</comment>
<evidence type="ECO:0000313" key="1">
    <source>
        <dbReference type="EMBL" id="MPN03963.1"/>
    </source>
</evidence>
<name>A0A645ETX1_9ZZZZ</name>
<organism evidence="1">
    <name type="scientific">bioreactor metagenome</name>
    <dbReference type="NCBI Taxonomy" id="1076179"/>
    <lineage>
        <taxon>unclassified sequences</taxon>
        <taxon>metagenomes</taxon>
        <taxon>ecological metagenomes</taxon>
    </lineage>
</organism>
<protein>
    <submittedName>
        <fullName evidence="1">Uncharacterized protein</fullName>
    </submittedName>
</protein>
<accession>A0A645ETX1</accession>
<gene>
    <name evidence="1" type="ORF">SDC9_151198</name>
</gene>
<reference evidence="1" key="1">
    <citation type="submission" date="2019-08" db="EMBL/GenBank/DDBJ databases">
        <authorList>
            <person name="Kucharzyk K."/>
            <person name="Murdoch R.W."/>
            <person name="Higgins S."/>
            <person name="Loffler F."/>
        </authorList>
    </citation>
    <scope>NUCLEOTIDE SEQUENCE</scope>
</reference>
<proteinExistence type="predicted"/>
<dbReference type="EMBL" id="VSSQ01049886">
    <property type="protein sequence ID" value="MPN03963.1"/>
    <property type="molecule type" value="Genomic_DNA"/>
</dbReference>
<dbReference type="AlphaFoldDB" id="A0A645ETX1"/>
<sequence>MLDLHPVTAAAEDVQPAVVDPVEQGQRVRQRDDLVVAAVDDQCRMADRPDVRLGVRQPVDPALAGLGEHGGERLLGAGADTGLVAHPDQVVGDQRRVVREGLAHQSAHVLDRRLVAPDPVQTVGQLERDAGGAHQDDLVDPLGVVDGECQRHRAAERVADHRRFLHTRRVHEGDHLVQPDLAAVGDAVGHLGEAEAGEVRGEHPVLRRQGADQQPPVGPCADARPGAVEQQHRRAFADVVVVGDDVTGLHGPADLGVLLAHPRVSFRGASLRARCALPRDRPFRLGAGPSVVKGVTALANRA</sequence>